<name>A0A841BFZ7_9PSEU</name>
<keyword evidence="6" id="KW-1185">Reference proteome</keyword>
<dbReference type="InterPro" id="IPR031325">
    <property type="entry name" value="RHS_repeat"/>
</dbReference>
<feature type="compositionally biased region" description="Basic and acidic residues" evidence="2">
    <location>
        <begin position="56"/>
        <end position="68"/>
    </location>
</feature>
<dbReference type="PANTHER" id="PTHR32305:SF17">
    <property type="entry name" value="TRNA NUCLEASE WAPA"/>
    <property type="match status" value="1"/>
</dbReference>
<feature type="compositionally biased region" description="Low complexity" evidence="2">
    <location>
        <begin position="33"/>
        <end position="43"/>
    </location>
</feature>
<feature type="region of interest" description="Disordered" evidence="2">
    <location>
        <begin position="33"/>
        <end position="98"/>
    </location>
</feature>
<feature type="domain" description="Teneurin-like YD-shell" evidence="4">
    <location>
        <begin position="1458"/>
        <end position="1656"/>
    </location>
</feature>
<protein>
    <submittedName>
        <fullName evidence="5">RHS repeat-associated protein</fullName>
    </submittedName>
</protein>
<dbReference type="RefSeq" id="WP_184903886.1">
    <property type="nucleotide sequence ID" value="NZ_JACHMX010000001.1"/>
</dbReference>
<evidence type="ECO:0000256" key="3">
    <source>
        <dbReference type="SAM" id="SignalP"/>
    </source>
</evidence>
<dbReference type="NCBIfam" id="TIGR03696">
    <property type="entry name" value="Rhs_assc_core"/>
    <property type="match status" value="1"/>
</dbReference>
<evidence type="ECO:0000313" key="5">
    <source>
        <dbReference type="EMBL" id="MBB5857623.1"/>
    </source>
</evidence>
<feature type="signal peptide" evidence="3">
    <location>
        <begin position="1"/>
        <end position="36"/>
    </location>
</feature>
<keyword evidence="1" id="KW-0677">Repeat</keyword>
<dbReference type="Gene3D" id="2.180.10.10">
    <property type="entry name" value="RHS repeat-associated core"/>
    <property type="match status" value="2"/>
</dbReference>
<keyword evidence="3" id="KW-0732">Signal</keyword>
<dbReference type="InterPro" id="IPR022385">
    <property type="entry name" value="Rhs_assc_core"/>
</dbReference>
<evidence type="ECO:0000313" key="6">
    <source>
        <dbReference type="Proteomes" id="UP000580861"/>
    </source>
</evidence>
<dbReference type="EMBL" id="JACHMX010000001">
    <property type="protein sequence ID" value="MBB5857623.1"/>
    <property type="molecule type" value="Genomic_DNA"/>
</dbReference>
<dbReference type="InterPro" id="IPR050708">
    <property type="entry name" value="T6SS_VgrG/RHS"/>
</dbReference>
<feature type="compositionally biased region" description="Basic and acidic residues" evidence="2">
    <location>
        <begin position="1703"/>
        <end position="1720"/>
    </location>
</feature>
<comment type="caution">
    <text evidence="5">The sequence shown here is derived from an EMBL/GenBank/DDBJ whole genome shotgun (WGS) entry which is preliminary data.</text>
</comment>
<feature type="chain" id="PRO_5032834900" evidence="3">
    <location>
        <begin position="37"/>
        <end position="1933"/>
    </location>
</feature>
<feature type="region of interest" description="Disordered" evidence="2">
    <location>
        <begin position="1441"/>
        <end position="1460"/>
    </location>
</feature>
<dbReference type="PANTHER" id="PTHR32305">
    <property type="match status" value="1"/>
</dbReference>
<feature type="compositionally biased region" description="Polar residues" evidence="2">
    <location>
        <begin position="69"/>
        <end position="79"/>
    </location>
</feature>
<dbReference type="Proteomes" id="UP000580861">
    <property type="component" value="Unassembled WGS sequence"/>
</dbReference>
<organism evidence="5 6">
    <name type="scientific">Amycolatopsis umgeniensis</name>
    <dbReference type="NCBI Taxonomy" id="336628"/>
    <lineage>
        <taxon>Bacteria</taxon>
        <taxon>Bacillati</taxon>
        <taxon>Actinomycetota</taxon>
        <taxon>Actinomycetes</taxon>
        <taxon>Pseudonocardiales</taxon>
        <taxon>Pseudonocardiaceae</taxon>
        <taxon>Amycolatopsis</taxon>
    </lineage>
</organism>
<evidence type="ECO:0000256" key="2">
    <source>
        <dbReference type="SAM" id="MobiDB-lite"/>
    </source>
</evidence>
<dbReference type="NCBIfam" id="TIGR01643">
    <property type="entry name" value="YD_repeat_2x"/>
    <property type="match status" value="1"/>
</dbReference>
<feature type="region of interest" description="Disordered" evidence="2">
    <location>
        <begin position="615"/>
        <end position="643"/>
    </location>
</feature>
<sequence length="1933" mass="209821">MRSHRLRSQWTIRGLVVVLAASLIPALTTSMPNASAAPAANEPPLSPPARSVPVAKETRKSREPDQTSRRALSNNQQPVTEKPGSGLPAATPLSPTATWDINTHAGDFSWSYPMKVPPAPGGFAPKVALSYQSSAVDGATSETNNQPSWIGDGWSMWPGFIERSYWSCADDDAKTGDLCWRSDNATASYGDGGGMLICCDGSGKWRLKGDDGARIERRNGLANGDEFGEHWVITTVDGTQYWFGSEVDSKSTWTVPVFGDDANEPCHRATFDTSHCDRAWRWNLDKVIDRNGNVIRYYYAPESNSYGFNTKDAARSYIRGGTLERIDYGLHEPATGPATGRVEFATAKRCVAGSTCTEDQRGNWPDTPLKMSCGGPTCKEHSPSFWTTQRLDSVTTKVWRGSSYEPVDRWTLDQTFPRLGDVNAEQKESAVLWLKGIKHTGLVGGALDMPPVTFDGTLMPNRVDGDKDGYAPLNRYRITGVISEYGGVVAVDYAPPDCKAGQAMPANPETNQMRCFPVRWAPPGHEPRVDYFHKYVVSSVTRTDMIATNPEHTTRYEYLDGAAWHWNTSEFVKEDKKTWNEFRGFGRVRITEGADPAQDPGRSPRTMSELRYYRGMDSDRLPNNGRRPVSVTDSVGDGQSSRKDDEWLRSFNFETTTYGSDSATNPPVVSRVVSHPDWRGPTASRGEYHAYLVRPGRARTFTALSSGGWRVTETKTGYDDRGLPVQMDDLGDVATAEDDLCTTATYARDENTWHLTRKTREETVSVACGGAARYPEDAVSDTLFGYDGKGNVNRTEVAKERPATGPVYVKTSELSHDIHGRVTQSTDALGNVGKTGYLPATGGPVTQVTTTSPPTAAVPAGLVTTATLETAFGAAVKVVDPNGRVTETSLDPLGRKAQLWLPNRRRASNPEGSLKFGYLVRRDDSTVVTTSKIGPNGVHVTKNEVYDGLLRLRQTQAPAVGMREENAREIPFEEGRLITDTRYDSHGRPYKQTNPYFNDGPVDTSLWRASDAEVPGMTRKKFDGAGRVVETVHQAGSSDEWATYTGYDGDRVHTTPPAGGTATTAVSDAKGRTVELRQYHGPKPEGPHDVTRYRYTPAGKLAGVTGPDNAIWSYGYDLRGRKTLSSDLDAGQVSMTYDDLGRLTGTKDALGKILATTYDPLGRKTALYADSPSGPKLAEWTFDTAQFGKGMPASSSRYVDGNTYSSTISGYTALNNPLSTAVTIPGSEGKLSGTYQRNFAYGQDGTLTGETYPAVPAAGTTETSLEQTVSYQMDNSGHPTSTQTGTGTPLVFETHYTRYGEVQRLEQGNVGSRAWQSFSYDASTRRPDRFAVHAEVPHPIQSDVRYTYDQAGNITSTADVPIGSPSDVQCFRYDSMRRLTEAWTAAQNDWSAEAGCKAEPTAGQGPAPYWNSYRHAPGGNRLEETKRNPTAAVTRGYAYAGDRQPQPHTLRSVSDPAGSETFEYDAKGQTTKRTKPGLGQDMTWDEEGHLTSVSANGKTTSFVYAPGGSRLLRKDPAGTTLYLGKQEIRLPAGADKPVVTRYYTHGDKTIAVHDGNALNWLAGDHQGTAQIAIDSKSSTVTKRRQDPYGAPRGEVGTWPSERGFVGGTQDASTGLTHLGAREYDPGTGRFLSVDPVMDPADPQQMQGYAYANASPVTMSDPTGLAPCSGPDGVGCRMDDEVARCCSGPEKLRHNVPPPPSQDQLRDRSKKSNEAKKRAERTFTPWGSKRNPVNIDIDSSPCPWAGPGSSILECGPSVRYSVCDDFRLLTGTCLSGEEAYREIQRQERDKAALAEYEEKERKRKAEKPVGSTGNCLGGDAQLVIVIGVKRCTMTDDLGNKRTMWSFKIGAGPGIGASLSSSKSFDKKRVDKLGGGAVFTESGASFGPIGFGASTSFDVDGSGALSPDPSVEAGNSIGVGGSPFNAGYEYSFEGF</sequence>
<reference evidence="5 6" key="1">
    <citation type="submission" date="2020-08" db="EMBL/GenBank/DDBJ databases">
        <title>Sequencing the genomes of 1000 actinobacteria strains.</title>
        <authorList>
            <person name="Klenk H.-P."/>
        </authorList>
    </citation>
    <scope>NUCLEOTIDE SEQUENCE [LARGE SCALE GENOMIC DNA]</scope>
    <source>
        <strain evidence="5 6">DSM 45272</strain>
    </source>
</reference>
<dbReference type="InterPro" id="IPR056823">
    <property type="entry name" value="TEN-like_YD-shell"/>
</dbReference>
<feature type="region of interest" description="Disordered" evidence="2">
    <location>
        <begin position="1687"/>
        <end position="1731"/>
    </location>
</feature>
<gene>
    <name evidence="5" type="ORF">HDA45_007710</name>
</gene>
<dbReference type="Pfam" id="PF05593">
    <property type="entry name" value="RHS_repeat"/>
    <property type="match status" value="1"/>
</dbReference>
<dbReference type="InterPro" id="IPR006530">
    <property type="entry name" value="YD"/>
</dbReference>
<evidence type="ECO:0000256" key="1">
    <source>
        <dbReference type="ARBA" id="ARBA00022737"/>
    </source>
</evidence>
<proteinExistence type="predicted"/>
<accession>A0A841BFZ7</accession>
<dbReference type="Pfam" id="PF25023">
    <property type="entry name" value="TEN_YD-shell"/>
    <property type="match status" value="1"/>
</dbReference>
<evidence type="ECO:0000259" key="4">
    <source>
        <dbReference type="Pfam" id="PF25023"/>
    </source>
</evidence>